<organism evidence="2">
    <name type="scientific">Rhipicephalus appendiculatus</name>
    <name type="common">Brown ear tick</name>
    <dbReference type="NCBI Taxonomy" id="34631"/>
    <lineage>
        <taxon>Eukaryota</taxon>
        <taxon>Metazoa</taxon>
        <taxon>Ecdysozoa</taxon>
        <taxon>Arthropoda</taxon>
        <taxon>Chelicerata</taxon>
        <taxon>Arachnida</taxon>
        <taxon>Acari</taxon>
        <taxon>Parasitiformes</taxon>
        <taxon>Ixodida</taxon>
        <taxon>Ixodoidea</taxon>
        <taxon>Ixodidae</taxon>
        <taxon>Rhipicephalinae</taxon>
        <taxon>Rhipicephalus</taxon>
        <taxon>Rhipicephalus</taxon>
    </lineage>
</organism>
<dbReference type="EMBL" id="GEDV01010932">
    <property type="protein sequence ID" value="JAP77625.1"/>
    <property type="molecule type" value="Transcribed_RNA"/>
</dbReference>
<evidence type="ECO:0000313" key="2">
    <source>
        <dbReference type="EMBL" id="JAP77625.1"/>
    </source>
</evidence>
<feature type="signal peptide" evidence="1">
    <location>
        <begin position="1"/>
        <end position="18"/>
    </location>
</feature>
<feature type="chain" id="PRO_5007285151" evidence="1">
    <location>
        <begin position="19"/>
        <end position="140"/>
    </location>
</feature>
<accession>A0A131YGH5</accession>
<protein>
    <submittedName>
        <fullName evidence="2">Uncharacterized protein</fullName>
    </submittedName>
</protein>
<keyword evidence="1" id="KW-0732">Signal</keyword>
<evidence type="ECO:0000256" key="1">
    <source>
        <dbReference type="SAM" id="SignalP"/>
    </source>
</evidence>
<sequence length="140" mass="15329">MLCFSIPLTMVIFSIILPIPDNKPPALVVAFPSPEPSQGLAGSKQQQFLKRTNSLLPHTRSRGRHGCTRVDANQVRQYAKAMTQRGEVEQILQKYKSGLRGRSPSPSNLRQAAGMLTRPPASIRTCAGYSPTALTATNKR</sequence>
<proteinExistence type="predicted"/>
<name>A0A131YGH5_RHIAP</name>
<dbReference type="AlphaFoldDB" id="A0A131YGH5"/>
<reference evidence="2" key="1">
    <citation type="journal article" date="2016" name="Ticks Tick Borne Dis.">
        <title>De novo assembly and annotation of the salivary gland transcriptome of Rhipicephalus appendiculatus male and female ticks during blood feeding.</title>
        <authorList>
            <person name="de Castro M.H."/>
            <person name="de Klerk D."/>
            <person name="Pienaar R."/>
            <person name="Latif A.A."/>
            <person name="Rees D.J."/>
            <person name="Mans B.J."/>
        </authorList>
    </citation>
    <scope>NUCLEOTIDE SEQUENCE</scope>
    <source>
        <tissue evidence="2">Salivary glands</tissue>
    </source>
</reference>